<accession>A0AAD7GEM2</accession>
<dbReference type="Pfam" id="PF20231">
    <property type="entry name" value="DUF6589"/>
    <property type="match status" value="1"/>
</dbReference>
<feature type="compositionally biased region" description="Basic and acidic residues" evidence="1">
    <location>
        <begin position="640"/>
        <end position="649"/>
    </location>
</feature>
<comment type="caution">
    <text evidence="3">The sequence shown here is derived from an EMBL/GenBank/DDBJ whole genome shotgun (WGS) entry which is preliminary data.</text>
</comment>
<keyword evidence="4" id="KW-1185">Reference proteome</keyword>
<reference evidence="3" key="1">
    <citation type="submission" date="2023-03" db="EMBL/GenBank/DDBJ databases">
        <title>Massive genome expansion in bonnet fungi (Mycena s.s.) driven by repeated elements and novel gene families across ecological guilds.</title>
        <authorList>
            <consortium name="Lawrence Berkeley National Laboratory"/>
            <person name="Harder C.B."/>
            <person name="Miyauchi S."/>
            <person name="Viragh M."/>
            <person name="Kuo A."/>
            <person name="Thoen E."/>
            <person name="Andreopoulos B."/>
            <person name="Lu D."/>
            <person name="Skrede I."/>
            <person name="Drula E."/>
            <person name="Henrissat B."/>
            <person name="Morin E."/>
            <person name="Kohler A."/>
            <person name="Barry K."/>
            <person name="LaButti K."/>
            <person name="Morin E."/>
            <person name="Salamov A."/>
            <person name="Lipzen A."/>
            <person name="Mereny Z."/>
            <person name="Hegedus B."/>
            <person name="Baldrian P."/>
            <person name="Stursova M."/>
            <person name="Weitz H."/>
            <person name="Taylor A."/>
            <person name="Grigoriev I.V."/>
            <person name="Nagy L.G."/>
            <person name="Martin F."/>
            <person name="Kauserud H."/>
        </authorList>
    </citation>
    <scope>NUCLEOTIDE SEQUENCE</scope>
    <source>
        <strain evidence="3">CBHHK067</strain>
    </source>
</reference>
<dbReference type="EMBL" id="JARKIE010000059">
    <property type="protein sequence ID" value="KAJ7691362.1"/>
    <property type="molecule type" value="Genomic_DNA"/>
</dbReference>
<gene>
    <name evidence="3" type="ORF">B0H17DRAFT_935216</name>
</gene>
<evidence type="ECO:0000259" key="2">
    <source>
        <dbReference type="Pfam" id="PF20231"/>
    </source>
</evidence>
<feature type="region of interest" description="Disordered" evidence="1">
    <location>
        <begin position="601"/>
        <end position="649"/>
    </location>
</feature>
<proteinExistence type="predicted"/>
<evidence type="ECO:0000313" key="4">
    <source>
        <dbReference type="Proteomes" id="UP001221757"/>
    </source>
</evidence>
<feature type="region of interest" description="Disordered" evidence="1">
    <location>
        <begin position="1"/>
        <end position="43"/>
    </location>
</feature>
<dbReference type="AlphaFoldDB" id="A0AAD7GEM2"/>
<sequence length="750" mass="83830">MIPLTIPTISPPGSTPGSFSAPHTPITPISSTSSTQAPLRAPRRTQWEKVDDVLTSYGFRNLGDFLATLFHDHGSDADPRTPRHTASVAAFLQGASTFKMADLLALIYDHPQSRPKRKYSDQVSAAFSPHTPLDDIRYARPCLTAWATRTVGDEVYRRIGRLAKKSDDPESRRHVRATTNRRKKGARVATWDDTRFTIQGLADQYREADEFLWYLTECFCAPRVKGKVVVRKRRPHHAIQVGAISPFLISRNSFASGDLALPLGIWHFACKSHVDVKRVYCRFGSTVSDTTARNALNSMSAADLSELRERVRDATERGEADHSKIIDNVQENSPVYEHGLGRENQLKVGTACTTVRLLDCKPGAFNAADHIGRVVQQARQTMTTENVYESIDWPHNWSHRINPNRKTPVQPVGTNGEREVETQGMARTLLDFDQQSGINPDKCDNILSWVRGDGASHATIMRLKKYLAVTPNIYKSFRNVISTPETWHTKATDLNACASNHYGPAASKDPSSLSRSSNAANMKRPTDLKKCDFYPTSRSMTMIWDARVLDCWRLILGIDSDSEIVEHFAQLAEIDCLPTLDELLDHAKVLRERYASQVAYDQSLSTEDHDEASSRSKIPAVEPLHGDEDAPPPEIPAAPEPKDEGPKFYKEAPGFDGDRVLSNTILFLMEFGWWVELNYAIPEGDVGRVMEILKVSTAIVQLPIMISKLLKDLYLHVCGNLKSELHGLYARSVRPASVRVLTRPQGRTAE</sequence>
<organism evidence="3 4">
    <name type="scientific">Mycena rosella</name>
    <name type="common">Pink bonnet</name>
    <name type="synonym">Agaricus rosellus</name>
    <dbReference type="NCBI Taxonomy" id="1033263"/>
    <lineage>
        <taxon>Eukaryota</taxon>
        <taxon>Fungi</taxon>
        <taxon>Dikarya</taxon>
        <taxon>Basidiomycota</taxon>
        <taxon>Agaricomycotina</taxon>
        <taxon>Agaricomycetes</taxon>
        <taxon>Agaricomycetidae</taxon>
        <taxon>Agaricales</taxon>
        <taxon>Marasmiineae</taxon>
        <taxon>Mycenaceae</taxon>
        <taxon>Mycena</taxon>
    </lineage>
</organism>
<evidence type="ECO:0000256" key="1">
    <source>
        <dbReference type="SAM" id="MobiDB-lite"/>
    </source>
</evidence>
<dbReference type="Proteomes" id="UP001221757">
    <property type="component" value="Unassembled WGS sequence"/>
</dbReference>
<dbReference type="InterPro" id="IPR046496">
    <property type="entry name" value="DUF6589"/>
</dbReference>
<feature type="domain" description="DUF6589" evidence="2">
    <location>
        <begin position="391"/>
        <end position="698"/>
    </location>
</feature>
<feature type="compositionally biased region" description="Low complexity" evidence="1">
    <location>
        <begin position="15"/>
        <end position="35"/>
    </location>
</feature>
<protein>
    <recommendedName>
        <fullName evidence="2">DUF6589 domain-containing protein</fullName>
    </recommendedName>
</protein>
<evidence type="ECO:0000313" key="3">
    <source>
        <dbReference type="EMBL" id="KAJ7691362.1"/>
    </source>
</evidence>
<name>A0AAD7GEM2_MYCRO</name>